<evidence type="ECO:0000256" key="6">
    <source>
        <dbReference type="ARBA" id="ARBA00022723"/>
    </source>
</evidence>
<dbReference type="GO" id="GO:0005506">
    <property type="term" value="F:iron ion binding"/>
    <property type="evidence" value="ECO:0007669"/>
    <property type="project" value="UniProtKB-UniRule"/>
</dbReference>
<evidence type="ECO:0000256" key="10">
    <source>
        <dbReference type="ARBA" id="ARBA00023014"/>
    </source>
</evidence>
<evidence type="ECO:0000256" key="3">
    <source>
        <dbReference type="ARBA" id="ARBA00022475"/>
    </source>
</evidence>
<keyword evidence="4 19" id="KW-0004">4Fe-4S</keyword>
<feature type="binding site" evidence="19">
    <location>
        <position position="115"/>
    </location>
    <ligand>
        <name>[4Fe-4S] cluster</name>
        <dbReference type="ChEBI" id="CHEBI:49883"/>
        <label>2</label>
    </ligand>
</feature>
<keyword evidence="10 19" id="KW-0411">Iron-sulfur</keyword>
<keyword evidence="11 19" id="KW-0520">NAD</keyword>
<comment type="catalytic activity">
    <reaction evidence="18 19">
        <text>a quinone + NADH + 5 H(+)(in) = a quinol + NAD(+) + 4 H(+)(out)</text>
        <dbReference type="Rhea" id="RHEA:57888"/>
        <dbReference type="ChEBI" id="CHEBI:15378"/>
        <dbReference type="ChEBI" id="CHEBI:24646"/>
        <dbReference type="ChEBI" id="CHEBI:57540"/>
        <dbReference type="ChEBI" id="CHEBI:57945"/>
        <dbReference type="ChEBI" id="CHEBI:132124"/>
    </reaction>
</comment>
<organism evidence="21 22">
    <name type="scientific">Solimonas terrae</name>
    <dbReference type="NCBI Taxonomy" id="1396819"/>
    <lineage>
        <taxon>Bacteria</taxon>
        <taxon>Pseudomonadati</taxon>
        <taxon>Pseudomonadota</taxon>
        <taxon>Gammaproteobacteria</taxon>
        <taxon>Nevskiales</taxon>
        <taxon>Nevskiaceae</taxon>
        <taxon>Solimonas</taxon>
    </lineage>
</organism>
<evidence type="ECO:0000256" key="19">
    <source>
        <dbReference type="HAMAP-Rule" id="MF_01351"/>
    </source>
</evidence>
<feature type="binding site" evidence="19">
    <location>
        <position position="82"/>
    </location>
    <ligand>
        <name>[4Fe-4S] cluster</name>
        <dbReference type="ChEBI" id="CHEBI:49883"/>
        <label>2</label>
    </ligand>
</feature>
<dbReference type="Pfam" id="PF12838">
    <property type="entry name" value="Fer4_7"/>
    <property type="match status" value="1"/>
</dbReference>
<evidence type="ECO:0000256" key="15">
    <source>
        <dbReference type="ARBA" id="ARBA00040641"/>
    </source>
</evidence>
<dbReference type="NCBIfam" id="NF004536">
    <property type="entry name" value="PRK05888.1-1"/>
    <property type="match status" value="1"/>
</dbReference>
<evidence type="ECO:0000313" key="21">
    <source>
        <dbReference type="EMBL" id="NGY05044.1"/>
    </source>
</evidence>
<keyword evidence="12 19" id="KW-0830">Ubiquinone</keyword>
<accession>A0A6M2BRS7</accession>
<evidence type="ECO:0000256" key="12">
    <source>
        <dbReference type="ARBA" id="ARBA00023075"/>
    </source>
</evidence>
<dbReference type="GO" id="GO:0009060">
    <property type="term" value="P:aerobic respiration"/>
    <property type="evidence" value="ECO:0007669"/>
    <property type="project" value="TreeGrafter"/>
</dbReference>
<dbReference type="FunFam" id="3.30.70.3270:FF:000002">
    <property type="entry name" value="NADH-quinone oxidoreductase subunit I"/>
    <property type="match status" value="1"/>
</dbReference>
<comment type="cofactor">
    <cofactor evidence="19">
        <name>[4Fe-4S] cluster</name>
        <dbReference type="ChEBI" id="CHEBI:49883"/>
    </cofactor>
    <text evidence="19">Binds 2 [4Fe-4S] clusters per subunit.</text>
</comment>
<evidence type="ECO:0000256" key="7">
    <source>
        <dbReference type="ARBA" id="ARBA00022737"/>
    </source>
</evidence>
<evidence type="ECO:0000256" key="9">
    <source>
        <dbReference type="ARBA" id="ARBA00023004"/>
    </source>
</evidence>
<dbReference type="PANTHER" id="PTHR10849:SF20">
    <property type="entry name" value="NADH DEHYDROGENASE [UBIQUINONE] IRON-SULFUR PROTEIN 8, MITOCHONDRIAL"/>
    <property type="match status" value="1"/>
</dbReference>
<keyword evidence="22" id="KW-1185">Reference proteome</keyword>
<dbReference type="NCBIfam" id="TIGR01971">
    <property type="entry name" value="NuoI"/>
    <property type="match status" value="1"/>
</dbReference>
<dbReference type="InterPro" id="IPR017900">
    <property type="entry name" value="4Fe4S_Fe_S_CS"/>
</dbReference>
<evidence type="ECO:0000256" key="5">
    <source>
        <dbReference type="ARBA" id="ARBA00022719"/>
    </source>
</evidence>
<dbReference type="GO" id="GO:0005886">
    <property type="term" value="C:plasma membrane"/>
    <property type="evidence" value="ECO:0007669"/>
    <property type="project" value="UniProtKB-SubCell"/>
</dbReference>
<dbReference type="PROSITE" id="PS00198">
    <property type="entry name" value="4FE4S_FER_1"/>
    <property type="match status" value="2"/>
</dbReference>
<evidence type="ECO:0000256" key="4">
    <source>
        <dbReference type="ARBA" id="ARBA00022485"/>
    </source>
</evidence>
<keyword evidence="7" id="KW-0677">Repeat</keyword>
<dbReference type="GO" id="GO:0050136">
    <property type="term" value="F:NADH dehydrogenase (quinone) (non-electrogenic) activity"/>
    <property type="evidence" value="ECO:0007669"/>
    <property type="project" value="UniProtKB-UniRule"/>
</dbReference>
<dbReference type="SUPFAM" id="SSF54862">
    <property type="entry name" value="4Fe-4S ferredoxins"/>
    <property type="match status" value="1"/>
</dbReference>
<keyword evidence="21" id="KW-0560">Oxidoreductase</keyword>
<keyword evidence="13 19" id="KW-0472">Membrane</keyword>
<feature type="binding site" evidence="19">
    <location>
        <position position="112"/>
    </location>
    <ligand>
        <name>[4Fe-4S] cluster</name>
        <dbReference type="ChEBI" id="CHEBI:49883"/>
        <label>2</label>
    </ligand>
</feature>
<dbReference type="PANTHER" id="PTHR10849">
    <property type="entry name" value="NADH DEHYDROGENASE UBIQUINONE IRON-SULFUR PROTEIN 8, MITOCHONDRIAL"/>
    <property type="match status" value="1"/>
</dbReference>
<comment type="function">
    <text evidence="19">NDH-1 shuttles electrons from NADH, via FMN and iron-sulfur (Fe-S) centers, to quinones in the respiratory chain. The immediate electron acceptor for the enzyme in this species is believed to be ubiquinone. Couples the redox reaction to proton translocation (for every two electrons transferred, four hydrogen ions are translocated across the cytoplasmic membrane), and thus conserves the redox energy in a proton gradient.</text>
</comment>
<evidence type="ECO:0000313" key="22">
    <source>
        <dbReference type="Proteomes" id="UP000472676"/>
    </source>
</evidence>
<evidence type="ECO:0000256" key="14">
    <source>
        <dbReference type="ARBA" id="ARBA00038844"/>
    </source>
</evidence>
<comment type="similarity">
    <text evidence="2 19">Belongs to the complex I 23 kDa subunit family.</text>
</comment>
<evidence type="ECO:0000256" key="8">
    <source>
        <dbReference type="ARBA" id="ARBA00022967"/>
    </source>
</evidence>
<dbReference type="InterPro" id="IPR017896">
    <property type="entry name" value="4Fe4S_Fe-S-bd"/>
</dbReference>
<feature type="binding site" evidence="19">
    <location>
        <position position="122"/>
    </location>
    <ligand>
        <name>[4Fe-4S] cluster</name>
        <dbReference type="ChEBI" id="CHEBI:49883"/>
        <label>1</label>
    </ligand>
</feature>
<evidence type="ECO:0000259" key="20">
    <source>
        <dbReference type="PROSITE" id="PS51379"/>
    </source>
</evidence>
<evidence type="ECO:0000256" key="2">
    <source>
        <dbReference type="ARBA" id="ARBA00010277"/>
    </source>
</evidence>
<dbReference type="GO" id="GO:0048038">
    <property type="term" value="F:quinone binding"/>
    <property type="evidence" value="ECO:0007669"/>
    <property type="project" value="UniProtKB-KW"/>
</dbReference>
<sequence>MAYQAAEKRTWWQQIKALLWGVYTQLRTIVMIFSHSWRKRDVIPYPEVKPYLPPRYRGRIVLTRDPDGEERCVACNLCAVACPVGCISLQKAEKPEDGRWYPEWFRINFSRCIFCGLCEEACPTTAIQLTPDFELAEYKRQSLVYEKEDLLISGTGKYPDYNFYRVAGMAIAGKPKGTAANEAAPVDVKGLLP</sequence>
<dbReference type="PROSITE" id="PS51379">
    <property type="entry name" value="4FE4S_FER_2"/>
    <property type="match status" value="2"/>
</dbReference>
<dbReference type="EMBL" id="JAAMOW010000004">
    <property type="protein sequence ID" value="NGY05044.1"/>
    <property type="molecule type" value="Genomic_DNA"/>
</dbReference>
<comment type="subcellular location">
    <subcellularLocation>
        <location evidence="1">Cell inner membrane</location>
        <topology evidence="1">Peripheral membrane protein</topology>
    </subcellularLocation>
    <subcellularLocation>
        <location evidence="19">Cell membrane</location>
        <topology evidence="19">Peripheral membrane protein</topology>
    </subcellularLocation>
</comment>
<keyword evidence="3 19" id="KW-1003">Cell membrane</keyword>
<keyword evidence="5 19" id="KW-0874">Quinone</keyword>
<gene>
    <name evidence="19 21" type="primary">nuoI</name>
    <name evidence="21" type="ORF">G7Y85_09720</name>
</gene>
<evidence type="ECO:0000256" key="1">
    <source>
        <dbReference type="ARBA" id="ARBA00004417"/>
    </source>
</evidence>
<dbReference type="AlphaFoldDB" id="A0A6M2BRS7"/>
<reference evidence="21 22" key="1">
    <citation type="journal article" date="2014" name="Int. J. Syst. Evol. Microbiol.">
        <title>Solimonas terrae sp. nov., isolated from soil.</title>
        <authorList>
            <person name="Kim S.J."/>
            <person name="Moon J.Y."/>
            <person name="Weon H.Y."/>
            <person name="Ahn J.H."/>
            <person name="Chen W.M."/>
            <person name="Kwon S.W."/>
        </authorList>
    </citation>
    <scope>NUCLEOTIDE SEQUENCE [LARGE SCALE GENOMIC DNA]</scope>
    <source>
        <strain evidence="21 22">KIS83-12</strain>
    </source>
</reference>
<dbReference type="GO" id="GO:0051539">
    <property type="term" value="F:4 iron, 4 sulfur cluster binding"/>
    <property type="evidence" value="ECO:0007669"/>
    <property type="project" value="UniProtKB-KW"/>
</dbReference>
<evidence type="ECO:0000256" key="11">
    <source>
        <dbReference type="ARBA" id="ARBA00023027"/>
    </source>
</evidence>
<protein>
    <recommendedName>
        <fullName evidence="15 19">NADH-quinone oxidoreductase subunit I</fullName>
        <ecNumber evidence="19">7.1.1.-</ecNumber>
    </recommendedName>
    <alternativeName>
        <fullName evidence="16 19">NADH dehydrogenase I subunit I</fullName>
    </alternativeName>
    <alternativeName>
        <fullName evidence="17 19">NDH-1 subunit I</fullName>
    </alternativeName>
</protein>
<feature type="binding site" evidence="19">
    <location>
        <position position="78"/>
    </location>
    <ligand>
        <name>[4Fe-4S] cluster</name>
        <dbReference type="ChEBI" id="CHEBI:49883"/>
        <label>1</label>
    </ligand>
</feature>
<dbReference type="Proteomes" id="UP000472676">
    <property type="component" value="Unassembled WGS sequence"/>
</dbReference>
<name>A0A6M2BRS7_9GAMM</name>
<feature type="binding site" evidence="19">
    <location>
        <position position="75"/>
    </location>
    <ligand>
        <name>[4Fe-4S] cluster</name>
        <dbReference type="ChEBI" id="CHEBI:49883"/>
        <label>1</label>
    </ligand>
</feature>
<dbReference type="HAMAP" id="MF_01351">
    <property type="entry name" value="NDH1_NuoI"/>
    <property type="match status" value="1"/>
</dbReference>
<keyword evidence="6 19" id="KW-0479">Metal-binding</keyword>
<feature type="binding site" evidence="19">
    <location>
        <position position="72"/>
    </location>
    <ligand>
        <name>[4Fe-4S] cluster</name>
        <dbReference type="ChEBI" id="CHEBI:49883"/>
        <label>1</label>
    </ligand>
</feature>
<dbReference type="Gene3D" id="3.30.70.3270">
    <property type="match status" value="1"/>
</dbReference>
<evidence type="ECO:0000256" key="17">
    <source>
        <dbReference type="ARBA" id="ARBA00043079"/>
    </source>
</evidence>
<evidence type="ECO:0000256" key="18">
    <source>
        <dbReference type="ARBA" id="ARBA00047712"/>
    </source>
</evidence>
<feature type="binding site" evidence="19">
    <location>
        <position position="118"/>
    </location>
    <ligand>
        <name>[4Fe-4S] cluster</name>
        <dbReference type="ChEBI" id="CHEBI:49883"/>
        <label>2</label>
    </ligand>
</feature>
<keyword evidence="8 19" id="KW-1278">Translocase</keyword>
<dbReference type="RefSeq" id="WP_166255595.1">
    <property type="nucleotide sequence ID" value="NZ_JAAMOW010000004.1"/>
</dbReference>
<dbReference type="EC" id="7.1.1.-" evidence="19"/>
<keyword evidence="9 19" id="KW-0408">Iron</keyword>
<comment type="subunit">
    <text evidence="14">NDH-1 is composed of 13 different subunits. Subunits NuoA, H, J, K, L, M, N constitute the membrane sector of the complex.</text>
</comment>
<feature type="domain" description="4Fe-4S ferredoxin-type" evidence="20">
    <location>
        <begin position="103"/>
        <end position="132"/>
    </location>
</feature>
<evidence type="ECO:0000256" key="13">
    <source>
        <dbReference type="ARBA" id="ARBA00023136"/>
    </source>
</evidence>
<comment type="caution">
    <text evidence="21">The sequence shown here is derived from an EMBL/GenBank/DDBJ whole genome shotgun (WGS) entry which is preliminary data.</text>
</comment>
<feature type="domain" description="4Fe-4S ferredoxin-type" evidence="20">
    <location>
        <begin position="62"/>
        <end position="92"/>
    </location>
</feature>
<comment type="subunit">
    <text evidence="19">NDH-1 is composed of 14 different subunits. Subunits NuoA, H, J, K, L, M, N constitute the membrane sector of the complex.</text>
</comment>
<proteinExistence type="inferred from homology"/>
<dbReference type="InterPro" id="IPR010226">
    <property type="entry name" value="NADH_quinone_OxRdtase_chainI"/>
</dbReference>
<evidence type="ECO:0000256" key="16">
    <source>
        <dbReference type="ARBA" id="ARBA00041748"/>
    </source>
</evidence>